<keyword evidence="1" id="KW-0472">Membrane</keyword>
<keyword evidence="3" id="KW-1185">Reference proteome</keyword>
<protein>
    <submittedName>
        <fullName evidence="2">Membrane AbrB-like protein</fullName>
    </submittedName>
</protein>
<dbReference type="PANTHER" id="PTHR38457">
    <property type="entry name" value="REGULATOR ABRB-RELATED"/>
    <property type="match status" value="1"/>
</dbReference>
<dbReference type="NCBIfam" id="TIGR03082">
    <property type="entry name" value="Gneg_AbrB_dup"/>
    <property type="match status" value="1"/>
</dbReference>
<feature type="transmembrane region" description="Helical" evidence="1">
    <location>
        <begin position="12"/>
        <end position="41"/>
    </location>
</feature>
<dbReference type="EMBL" id="JAUSTY010000001">
    <property type="protein sequence ID" value="MDQ0164361.1"/>
    <property type="molecule type" value="Genomic_DNA"/>
</dbReference>
<dbReference type="InterPro" id="IPR017516">
    <property type="entry name" value="AbrB_dup"/>
</dbReference>
<proteinExistence type="predicted"/>
<dbReference type="Proteomes" id="UP001235840">
    <property type="component" value="Unassembled WGS sequence"/>
</dbReference>
<evidence type="ECO:0000256" key="1">
    <source>
        <dbReference type="SAM" id="Phobius"/>
    </source>
</evidence>
<name>A0ABT9VTP7_9BACI</name>
<dbReference type="Pfam" id="PF05145">
    <property type="entry name" value="AbrB"/>
    <property type="match status" value="1"/>
</dbReference>
<feature type="transmembrane region" description="Helical" evidence="1">
    <location>
        <begin position="144"/>
        <end position="164"/>
    </location>
</feature>
<evidence type="ECO:0000313" key="2">
    <source>
        <dbReference type="EMBL" id="MDQ0164361.1"/>
    </source>
</evidence>
<evidence type="ECO:0000313" key="3">
    <source>
        <dbReference type="Proteomes" id="UP001235840"/>
    </source>
</evidence>
<reference evidence="2 3" key="1">
    <citation type="submission" date="2023-07" db="EMBL/GenBank/DDBJ databases">
        <title>Genomic Encyclopedia of Type Strains, Phase IV (KMG-IV): sequencing the most valuable type-strain genomes for metagenomic binning, comparative biology and taxonomic classification.</title>
        <authorList>
            <person name="Goeker M."/>
        </authorList>
    </citation>
    <scope>NUCLEOTIDE SEQUENCE [LARGE SCALE GENOMIC DNA]</scope>
    <source>
        <strain evidence="2 3">DSM 12751</strain>
    </source>
</reference>
<feature type="transmembrane region" description="Helical" evidence="1">
    <location>
        <begin position="80"/>
        <end position="106"/>
    </location>
</feature>
<gene>
    <name evidence="2" type="ORF">J2S11_000260</name>
</gene>
<dbReference type="PANTHER" id="PTHR38457:SF1">
    <property type="entry name" value="REGULATOR ABRB-RELATED"/>
    <property type="match status" value="1"/>
</dbReference>
<sequence>MKPLVTKQLLIVPIAFLGATIGFMLQIPLGILVGSFLFIALSQVGGAGFKPFSRQVKQWIQMLIGGLVGLNLNHDMLDHFISLLFPGLLVSVAHILFACMVGILLNKLFQVDWLTAICGTIPAGMSEIAMVAEDAGADVQTVMLMHLFRVSFIITILPLLVSYLM</sequence>
<accession>A0ABT9VTP7</accession>
<feature type="transmembrane region" description="Helical" evidence="1">
    <location>
        <begin position="113"/>
        <end position="132"/>
    </location>
</feature>
<organism evidence="2 3">
    <name type="scientific">Caldalkalibacillus horti</name>
    <dbReference type="NCBI Taxonomy" id="77523"/>
    <lineage>
        <taxon>Bacteria</taxon>
        <taxon>Bacillati</taxon>
        <taxon>Bacillota</taxon>
        <taxon>Bacilli</taxon>
        <taxon>Bacillales</taxon>
        <taxon>Bacillaceae</taxon>
        <taxon>Caldalkalibacillus</taxon>
    </lineage>
</organism>
<dbReference type="InterPro" id="IPR007820">
    <property type="entry name" value="AbrB_fam"/>
</dbReference>
<comment type="caution">
    <text evidence="2">The sequence shown here is derived from an EMBL/GenBank/DDBJ whole genome shotgun (WGS) entry which is preliminary data.</text>
</comment>
<keyword evidence="1" id="KW-1133">Transmembrane helix</keyword>
<keyword evidence="1" id="KW-0812">Transmembrane</keyword>